<keyword evidence="2 7" id="KW-0349">Heme</keyword>
<evidence type="ECO:0000313" key="8">
    <source>
        <dbReference type="EMBL" id="TDD33688.1"/>
    </source>
</evidence>
<dbReference type="GO" id="GO:0020037">
    <property type="term" value="F:heme binding"/>
    <property type="evidence" value="ECO:0007669"/>
    <property type="project" value="InterPro"/>
</dbReference>
<dbReference type="Proteomes" id="UP000295302">
    <property type="component" value="Unassembled WGS sequence"/>
</dbReference>
<evidence type="ECO:0000256" key="4">
    <source>
        <dbReference type="ARBA" id="ARBA00023002"/>
    </source>
</evidence>
<dbReference type="PANTHER" id="PTHR46696:SF6">
    <property type="entry name" value="P450, PUTATIVE (EUROFUNG)-RELATED"/>
    <property type="match status" value="1"/>
</dbReference>
<dbReference type="Gene3D" id="1.10.630.10">
    <property type="entry name" value="Cytochrome P450"/>
    <property type="match status" value="1"/>
</dbReference>
<protein>
    <submittedName>
        <fullName evidence="8">Cytochrome P450</fullName>
    </submittedName>
</protein>
<comment type="caution">
    <text evidence="8">The sequence shown here is derived from an EMBL/GenBank/DDBJ whole genome shotgun (WGS) entry which is preliminary data.</text>
</comment>
<keyword evidence="9" id="KW-1185">Reference proteome</keyword>
<dbReference type="InterPro" id="IPR017972">
    <property type="entry name" value="Cyt_P450_CS"/>
</dbReference>
<dbReference type="AlphaFoldDB" id="A0A4R4XQH7"/>
<evidence type="ECO:0000256" key="7">
    <source>
        <dbReference type="RuleBase" id="RU000461"/>
    </source>
</evidence>
<sequence>MAPMTVPSGDEILTAVRYPDVRALLNCPYGSRELTAPGLPRMVQGVGADSVPGVLINMDPPAHTRQRRILQGSFTVSAAERWRALCRDIAHDLIAHDLIDSVEGPIMDVVGDYALPLSSRVICQVVGVPAGDRARFGGWLSAFLSASGDSAEARAHAYGEFLAYAAELVAERRRSPGHDLVDDLIQAHDAGDMLSESELVNVLFMLITAGHETTALMISRGVYRLLLHPDEFRRLVATPSLIQPAIEEILRYDGPGSPGLLRHLTAELRLPSGTVVPAGAVVLSHLQAANHDPDAFGDPERFDITRYAPGTATRPHLAFGHGAHVCLGQALARMELQEALSALILRIPWLRPAIPLEDVEWTTQGLTYQPVRLPVLLE</sequence>
<evidence type="ECO:0000256" key="1">
    <source>
        <dbReference type="ARBA" id="ARBA00010617"/>
    </source>
</evidence>
<keyword evidence="5 7" id="KW-0408">Iron</keyword>
<dbReference type="PANTHER" id="PTHR46696">
    <property type="entry name" value="P450, PUTATIVE (EUROFUNG)-RELATED"/>
    <property type="match status" value="1"/>
</dbReference>
<comment type="similarity">
    <text evidence="1 7">Belongs to the cytochrome P450 family.</text>
</comment>
<proteinExistence type="inferred from homology"/>
<evidence type="ECO:0000313" key="9">
    <source>
        <dbReference type="Proteomes" id="UP000295302"/>
    </source>
</evidence>
<keyword evidence="4 7" id="KW-0560">Oxidoreductase</keyword>
<dbReference type="GO" id="GO:0004497">
    <property type="term" value="F:monooxygenase activity"/>
    <property type="evidence" value="ECO:0007669"/>
    <property type="project" value="UniProtKB-KW"/>
</dbReference>
<dbReference type="Pfam" id="PF00067">
    <property type="entry name" value="p450"/>
    <property type="match status" value="2"/>
</dbReference>
<accession>A0A4R4XQH7</accession>
<keyword evidence="3 7" id="KW-0479">Metal-binding</keyword>
<reference evidence="8 9" key="1">
    <citation type="submission" date="2019-03" db="EMBL/GenBank/DDBJ databases">
        <title>Draft genome sequences of novel Actinobacteria.</title>
        <authorList>
            <person name="Sahin N."/>
            <person name="Ay H."/>
            <person name="Saygin H."/>
        </authorList>
    </citation>
    <scope>NUCLEOTIDE SEQUENCE [LARGE SCALE GENOMIC DNA]</scope>
    <source>
        <strain evidence="8 9">CH32</strain>
    </source>
</reference>
<dbReference type="SUPFAM" id="SSF48264">
    <property type="entry name" value="Cytochrome P450"/>
    <property type="match status" value="1"/>
</dbReference>
<dbReference type="PROSITE" id="PS00086">
    <property type="entry name" value="CYTOCHROME_P450"/>
    <property type="match status" value="1"/>
</dbReference>
<organism evidence="8 9">
    <name type="scientific">Nonomuraea terrae</name>
    <dbReference type="NCBI Taxonomy" id="2530383"/>
    <lineage>
        <taxon>Bacteria</taxon>
        <taxon>Bacillati</taxon>
        <taxon>Actinomycetota</taxon>
        <taxon>Actinomycetes</taxon>
        <taxon>Streptosporangiales</taxon>
        <taxon>Streptosporangiaceae</taxon>
        <taxon>Nonomuraea</taxon>
    </lineage>
</organism>
<dbReference type="InterPro" id="IPR002397">
    <property type="entry name" value="Cyt_P450_B"/>
</dbReference>
<dbReference type="EMBL" id="SMKQ01000252">
    <property type="protein sequence ID" value="TDD33688.1"/>
    <property type="molecule type" value="Genomic_DNA"/>
</dbReference>
<dbReference type="GO" id="GO:0005506">
    <property type="term" value="F:iron ion binding"/>
    <property type="evidence" value="ECO:0007669"/>
    <property type="project" value="InterPro"/>
</dbReference>
<evidence type="ECO:0000256" key="3">
    <source>
        <dbReference type="ARBA" id="ARBA00022723"/>
    </source>
</evidence>
<keyword evidence="6 7" id="KW-0503">Monooxygenase</keyword>
<dbReference type="InterPro" id="IPR001128">
    <property type="entry name" value="Cyt_P450"/>
</dbReference>
<dbReference type="OrthoDB" id="4133219at2"/>
<dbReference type="FunFam" id="1.10.630.10:FF:000018">
    <property type="entry name" value="Cytochrome P450 monooxygenase"/>
    <property type="match status" value="1"/>
</dbReference>
<dbReference type="InterPro" id="IPR036396">
    <property type="entry name" value="Cyt_P450_sf"/>
</dbReference>
<evidence type="ECO:0000256" key="2">
    <source>
        <dbReference type="ARBA" id="ARBA00022617"/>
    </source>
</evidence>
<evidence type="ECO:0000256" key="6">
    <source>
        <dbReference type="ARBA" id="ARBA00023033"/>
    </source>
</evidence>
<dbReference type="PRINTS" id="PR00359">
    <property type="entry name" value="BP450"/>
</dbReference>
<evidence type="ECO:0000256" key="5">
    <source>
        <dbReference type="ARBA" id="ARBA00023004"/>
    </source>
</evidence>
<dbReference type="PRINTS" id="PR00385">
    <property type="entry name" value="P450"/>
</dbReference>
<name>A0A4R4XQH7_9ACTN</name>
<gene>
    <name evidence="8" type="ORF">E1286_41865</name>
</gene>
<dbReference type="GO" id="GO:0016705">
    <property type="term" value="F:oxidoreductase activity, acting on paired donors, with incorporation or reduction of molecular oxygen"/>
    <property type="evidence" value="ECO:0007669"/>
    <property type="project" value="InterPro"/>
</dbReference>